<dbReference type="Gene3D" id="3.10.180.10">
    <property type="entry name" value="2,3-Dihydroxybiphenyl 1,2-Dioxygenase, domain 1"/>
    <property type="match status" value="1"/>
</dbReference>
<name>A0A845DP39_9BACI</name>
<dbReference type="AlphaFoldDB" id="A0A845DP39"/>
<dbReference type="InterPro" id="IPR029068">
    <property type="entry name" value="Glyas_Bleomycin-R_OHBP_Dase"/>
</dbReference>
<proteinExistence type="predicted"/>
<accession>A0A845DP39</accession>
<organism evidence="2 3">
    <name type="scientific">Halobacillus litoralis</name>
    <dbReference type="NCBI Taxonomy" id="45668"/>
    <lineage>
        <taxon>Bacteria</taxon>
        <taxon>Bacillati</taxon>
        <taxon>Bacillota</taxon>
        <taxon>Bacilli</taxon>
        <taxon>Bacillales</taxon>
        <taxon>Bacillaceae</taxon>
        <taxon>Halobacillus</taxon>
    </lineage>
</organism>
<dbReference type="SUPFAM" id="SSF54593">
    <property type="entry name" value="Glyoxalase/Bleomycin resistance protein/Dihydroxybiphenyl dioxygenase"/>
    <property type="match status" value="1"/>
</dbReference>
<comment type="caution">
    <text evidence="2">The sequence shown here is derived from an EMBL/GenBank/DDBJ whole genome shotgun (WGS) entry which is preliminary data.</text>
</comment>
<dbReference type="RefSeq" id="WP_160835141.1">
    <property type="nucleotide sequence ID" value="NZ_WMET01000001.1"/>
</dbReference>
<protein>
    <submittedName>
        <fullName evidence="2">VOC family protein</fullName>
    </submittedName>
</protein>
<dbReference type="Pfam" id="PF00903">
    <property type="entry name" value="Glyoxalase"/>
    <property type="match status" value="1"/>
</dbReference>
<gene>
    <name evidence="2" type="ORF">GLW04_02240</name>
</gene>
<feature type="domain" description="Glyoxalase/fosfomycin resistance/dioxygenase" evidence="1">
    <location>
        <begin position="15"/>
        <end position="107"/>
    </location>
</feature>
<evidence type="ECO:0000313" key="2">
    <source>
        <dbReference type="EMBL" id="MYL18689.1"/>
    </source>
</evidence>
<dbReference type="EMBL" id="WMET01000001">
    <property type="protein sequence ID" value="MYL18689.1"/>
    <property type="molecule type" value="Genomic_DNA"/>
</dbReference>
<dbReference type="Proteomes" id="UP000460949">
    <property type="component" value="Unassembled WGS sequence"/>
</dbReference>
<dbReference type="InterPro" id="IPR004360">
    <property type="entry name" value="Glyas_Fos-R_dOase_dom"/>
</dbReference>
<evidence type="ECO:0000313" key="3">
    <source>
        <dbReference type="Proteomes" id="UP000460949"/>
    </source>
</evidence>
<sequence length="115" mass="13381">MKNRIHTCFIHLVYYDRTKEWYKRVLPFDIQDEGEGYLKFDLEGTDLVLLQAQADSIRPLPYAPFFMETENVEKTSQELKAKGVKVDDIESFGESIHGCHFYDLEGNQLLACELS</sequence>
<evidence type="ECO:0000259" key="1">
    <source>
        <dbReference type="Pfam" id="PF00903"/>
    </source>
</evidence>
<reference evidence="2 3" key="1">
    <citation type="submission" date="2019-11" db="EMBL/GenBank/DDBJ databases">
        <title>Genome sequences of 17 halophilic strains isolated from different environments.</title>
        <authorList>
            <person name="Furrow R.E."/>
        </authorList>
    </citation>
    <scope>NUCLEOTIDE SEQUENCE [LARGE SCALE GENOMIC DNA]</scope>
    <source>
        <strain evidence="2 3">22511_23_Filter</strain>
    </source>
</reference>